<dbReference type="Proteomes" id="UP000260812">
    <property type="component" value="Unassembled WGS sequence"/>
</dbReference>
<dbReference type="AlphaFoldDB" id="A0A3E3HVM5"/>
<feature type="region of interest" description="Disordered" evidence="1">
    <location>
        <begin position="362"/>
        <end position="440"/>
    </location>
</feature>
<feature type="compositionally biased region" description="Low complexity" evidence="1">
    <location>
        <begin position="367"/>
        <end position="414"/>
    </location>
</feature>
<feature type="region of interest" description="Disordered" evidence="1">
    <location>
        <begin position="504"/>
        <end position="537"/>
    </location>
</feature>
<accession>A0A3E3HVM5</accession>
<feature type="compositionally biased region" description="Acidic residues" evidence="1">
    <location>
        <begin position="74"/>
        <end position="83"/>
    </location>
</feature>
<keyword evidence="2" id="KW-0732">Signal</keyword>
<feature type="chain" id="PRO_5017789248" description="DUF4015 domain-containing protein" evidence="2">
    <location>
        <begin position="25"/>
        <end position="537"/>
    </location>
</feature>
<dbReference type="Gene3D" id="3.20.20.80">
    <property type="entry name" value="Glycosidases"/>
    <property type="match status" value="1"/>
</dbReference>
<dbReference type="InterPro" id="IPR025275">
    <property type="entry name" value="DUF4015"/>
</dbReference>
<gene>
    <name evidence="4" type="ORF">DXC51_27670</name>
</gene>
<proteinExistence type="predicted"/>
<dbReference type="EMBL" id="QVLV01000037">
    <property type="protein sequence ID" value="RGE55785.1"/>
    <property type="molecule type" value="Genomic_DNA"/>
</dbReference>
<evidence type="ECO:0000313" key="5">
    <source>
        <dbReference type="Proteomes" id="UP000260812"/>
    </source>
</evidence>
<organism evidence="4 5">
    <name type="scientific">Eisenbergiella massiliensis</name>
    <dbReference type="NCBI Taxonomy" id="1720294"/>
    <lineage>
        <taxon>Bacteria</taxon>
        <taxon>Bacillati</taxon>
        <taxon>Bacillota</taxon>
        <taxon>Clostridia</taxon>
        <taxon>Lachnospirales</taxon>
        <taxon>Lachnospiraceae</taxon>
        <taxon>Eisenbergiella</taxon>
    </lineage>
</organism>
<feature type="region of interest" description="Disordered" evidence="1">
    <location>
        <begin position="35"/>
        <end position="85"/>
    </location>
</feature>
<feature type="compositionally biased region" description="Low complexity" evidence="1">
    <location>
        <begin position="504"/>
        <end position="522"/>
    </location>
</feature>
<dbReference type="InterPro" id="IPR017853">
    <property type="entry name" value="GH"/>
</dbReference>
<protein>
    <recommendedName>
        <fullName evidence="3">DUF4015 domain-containing protein</fullName>
    </recommendedName>
</protein>
<dbReference type="RefSeq" id="WP_117545871.1">
    <property type="nucleotide sequence ID" value="NZ_JBKUNB010000028.1"/>
</dbReference>
<keyword evidence="5" id="KW-1185">Reference proteome</keyword>
<sequence length="537" mass="57173">MKISKIFAAILLCLLVIAATSAYLAGRSRDAQEAAAIQEGTDVSGNSEDFAETEGGAEGEGDINAPETSAQEAAETEQTEEYGGELPIGDRVKVKGIYVTGNMAGTSNMDNLISLVDRTELNTMVIDIKNDEGRVVYQMDSPMVSELGSAQKLVADMPALVKKCREHGIYLIGRIVAFKDPFLAENRPELALHNQDGSVFRDKSGLAWVNPYSREVWEYLMEIAAQAVAVGFDEIQFDYIRFSTDRGMSKVDFGPEAAGRDKEGTITEFTAYAAQSLHQLGVPVSADVYGIIIDSELDASIVGQDYYEMAKYLDYISPMVYPSHYGPGNLGLAVPDAQPYETIYRSMGASREVLAGMRKDANGQQVSGNDASAGGEAAGGVSADGEAGDASGNGIDGNEVPANGNAGNAVSANEIPADEKPGDGTSGNEISGNEILSPRDMEPAEEIRADVRPWLQDFTASWVPGHIKYGPEEIRAQIQAVYDAGYEEWILWNASNRYTEGGLLPAEEAETAGTTETAQAPGNAETAAGPAAENPAD</sequence>
<evidence type="ECO:0000259" key="3">
    <source>
        <dbReference type="Pfam" id="PF13200"/>
    </source>
</evidence>
<evidence type="ECO:0000256" key="2">
    <source>
        <dbReference type="SAM" id="SignalP"/>
    </source>
</evidence>
<feature type="domain" description="DUF4015" evidence="3">
    <location>
        <begin position="443"/>
        <end position="498"/>
    </location>
</feature>
<evidence type="ECO:0000256" key="1">
    <source>
        <dbReference type="SAM" id="MobiDB-lite"/>
    </source>
</evidence>
<dbReference type="Pfam" id="PF13200">
    <property type="entry name" value="DUF4015"/>
    <property type="match status" value="2"/>
</dbReference>
<dbReference type="GeneID" id="97990966"/>
<comment type="caution">
    <text evidence="4">The sequence shown here is derived from an EMBL/GenBank/DDBJ whole genome shotgun (WGS) entry which is preliminary data.</text>
</comment>
<evidence type="ECO:0000313" key="4">
    <source>
        <dbReference type="EMBL" id="RGE55785.1"/>
    </source>
</evidence>
<dbReference type="SUPFAM" id="SSF51445">
    <property type="entry name" value="(Trans)glycosidases"/>
    <property type="match status" value="1"/>
</dbReference>
<feature type="compositionally biased region" description="Acidic residues" evidence="1">
    <location>
        <begin position="49"/>
        <end position="61"/>
    </location>
</feature>
<feature type="signal peptide" evidence="2">
    <location>
        <begin position="1"/>
        <end position="24"/>
    </location>
</feature>
<reference evidence="4" key="1">
    <citation type="submission" date="2018-08" db="EMBL/GenBank/DDBJ databases">
        <title>A genome reference for cultivated species of the human gut microbiota.</title>
        <authorList>
            <person name="Zou Y."/>
            <person name="Xue W."/>
            <person name="Luo G."/>
        </authorList>
    </citation>
    <scope>NUCLEOTIDE SEQUENCE [LARGE SCALE GENOMIC DNA]</scope>
    <source>
        <strain evidence="4">TF05-5AC</strain>
    </source>
</reference>
<feature type="domain" description="DUF4015" evidence="3">
    <location>
        <begin position="96"/>
        <end position="357"/>
    </location>
</feature>
<name>A0A3E3HVM5_9FIRM</name>